<feature type="region of interest" description="Disordered" evidence="1">
    <location>
        <begin position="243"/>
        <end position="263"/>
    </location>
</feature>
<organism evidence="2 3">
    <name type="scientific">Gracilariopsis chorda</name>
    <dbReference type="NCBI Taxonomy" id="448386"/>
    <lineage>
        <taxon>Eukaryota</taxon>
        <taxon>Rhodophyta</taxon>
        <taxon>Florideophyceae</taxon>
        <taxon>Rhodymeniophycidae</taxon>
        <taxon>Gracilariales</taxon>
        <taxon>Gracilariaceae</taxon>
        <taxon>Gracilariopsis</taxon>
    </lineage>
</organism>
<proteinExistence type="predicted"/>
<protein>
    <submittedName>
        <fullName evidence="2">Uncharacterized protein</fullName>
    </submittedName>
</protein>
<feature type="region of interest" description="Disordered" evidence="1">
    <location>
        <begin position="765"/>
        <end position="811"/>
    </location>
</feature>
<feature type="compositionally biased region" description="Polar residues" evidence="1">
    <location>
        <begin position="564"/>
        <end position="573"/>
    </location>
</feature>
<feature type="compositionally biased region" description="Low complexity" evidence="1">
    <location>
        <begin position="775"/>
        <end position="790"/>
    </location>
</feature>
<feature type="compositionally biased region" description="Polar residues" evidence="1">
    <location>
        <begin position="121"/>
        <end position="136"/>
    </location>
</feature>
<accession>A0A2V3IHX4</accession>
<dbReference type="Proteomes" id="UP000247409">
    <property type="component" value="Unassembled WGS sequence"/>
</dbReference>
<reference evidence="2 3" key="1">
    <citation type="journal article" date="2018" name="Mol. Biol. Evol.">
        <title>Analysis of the draft genome of the red seaweed Gracilariopsis chorda provides insights into genome size evolution in Rhodophyta.</title>
        <authorList>
            <person name="Lee J."/>
            <person name="Yang E.C."/>
            <person name="Graf L."/>
            <person name="Yang J.H."/>
            <person name="Qiu H."/>
            <person name="Zel Zion U."/>
            <person name="Chan C.X."/>
            <person name="Stephens T.G."/>
            <person name="Weber A.P.M."/>
            <person name="Boo G.H."/>
            <person name="Boo S.M."/>
            <person name="Kim K.M."/>
            <person name="Shin Y."/>
            <person name="Jung M."/>
            <person name="Lee S.J."/>
            <person name="Yim H.S."/>
            <person name="Lee J.H."/>
            <person name="Bhattacharya D."/>
            <person name="Yoon H.S."/>
        </authorList>
    </citation>
    <scope>NUCLEOTIDE SEQUENCE [LARGE SCALE GENOMIC DNA]</scope>
    <source>
        <strain evidence="2 3">SKKU-2015</strain>
        <tissue evidence="2">Whole body</tissue>
    </source>
</reference>
<comment type="caution">
    <text evidence="2">The sequence shown here is derived from an EMBL/GenBank/DDBJ whole genome shotgun (WGS) entry which is preliminary data.</text>
</comment>
<feature type="compositionally biased region" description="Basic and acidic residues" evidence="1">
    <location>
        <begin position="890"/>
        <end position="904"/>
    </location>
</feature>
<feature type="region of interest" description="Disordered" evidence="1">
    <location>
        <begin position="152"/>
        <end position="202"/>
    </location>
</feature>
<feature type="compositionally biased region" description="Basic and acidic residues" evidence="1">
    <location>
        <begin position="37"/>
        <end position="49"/>
    </location>
</feature>
<keyword evidence="3" id="KW-1185">Reference proteome</keyword>
<feature type="compositionally biased region" description="Polar residues" evidence="1">
    <location>
        <begin position="85"/>
        <end position="95"/>
    </location>
</feature>
<evidence type="ECO:0000313" key="3">
    <source>
        <dbReference type="Proteomes" id="UP000247409"/>
    </source>
</evidence>
<feature type="compositionally biased region" description="Basic and acidic residues" evidence="1">
    <location>
        <begin position="797"/>
        <end position="811"/>
    </location>
</feature>
<gene>
    <name evidence="2" type="ORF">BWQ96_08579</name>
</gene>
<dbReference type="AlphaFoldDB" id="A0A2V3IHX4"/>
<feature type="compositionally biased region" description="Basic and acidic residues" evidence="1">
    <location>
        <begin position="554"/>
        <end position="563"/>
    </location>
</feature>
<feature type="region of interest" description="Disordered" evidence="1">
    <location>
        <begin position="879"/>
        <end position="904"/>
    </location>
</feature>
<feature type="compositionally biased region" description="Low complexity" evidence="1">
    <location>
        <begin position="169"/>
        <end position="185"/>
    </location>
</feature>
<feature type="region of interest" description="Disordered" evidence="1">
    <location>
        <begin position="522"/>
        <end position="609"/>
    </location>
</feature>
<sequence>MSGIQVQTQSTRISDIQESAKEFLSQFASALYSKTTTRKEHPNAEERSPPFKAQQKRGKPRIRLRPISLGDTPSADTTARREASQRSTVLSPLQQQVKRESVLDADSLRKDTLVRKWDKASPSSRNMNTLPVQNENPFLRALQEQTGGEMSALLRKPRQRSVSRTGIQSDSIIAAGSSGGDSSASEKQSESFAQSHPDKEPIGLSDALRKQAAIHATYIRAVANEPSELKEALQAIHQLPYSSVSAPDDSSNNSGVHTASTSERRSYRQAVYGELHDLLCKLPCPIQRALNLSTSTPEFPYKKANPWVPPYPAHLSARLLREEDNDATPASGRLKVNIEVAWDMLLDMLRTYCGDKRARAGTFDEQAAVNIMSSIHPCNTDIFAIRFISLVSTYSLNTDHPSHIRLLDGRLHGRASTSYAPRDHRVVLHRLPEQILASFDDLAAYRFLVLFLTRIDSARLSTALLPRFLARMMEGLRKAAAAHSNQDFCEAVLESRVHARFLAVVIHTVNWSHSPFVLSGVGGDESSAEQRKSMALKRNRVVKEGDRQQQNQASDDREKRPEGRTSSSSASRNRPNESRPLENNSSIISSRSDGFCSENQEETPGLGSHARKWRATLLSALWQNVLNIDELIRSAVSSGHAAAVVAASVIADDILRLSAFDPVARSSEWFESSMQAMFSLRVEDGQTKMRMPLTQFLVHDLLNSEQVGGHELGFLTIKGEEYVLKCDANGWGAIGNLRLIQECLPSLADLRRKLIECSDSKARKRASRRITPRMTSSASAFSSLQSTATSDVKTLTSRKEAGDETSKEGMMDMQERLQKEFVARMDSRLRELMQVVISSQPDSEEEAKKSFARVAKILYPAEPVTVRAVAAHICGHEVGLRLQSGRPKTAGKESGSRDKDSGEQ</sequence>
<dbReference type="EMBL" id="NBIV01000202">
    <property type="protein sequence ID" value="PXF41694.1"/>
    <property type="molecule type" value="Genomic_DNA"/>
</dbReference>
<evidence type="ECO:0000256" key="1">
    <source>
        <dbReference type="SAM" id="MobiDB-lite"/>
    </source>
</evidence>
<name>A0A2V3IHX4_9FLOR</name>
<feature type="compositionally biased region" description="Polar residues" evidence="1">
    <location>
        <begin position="243"/>
        <end position="261"/>
    </location>
</feature>
<dbReference type="OrthoDB" id="10532122at2759"/>
<evidence type="ECO:0000313" key="2">
    <source>
        <dbReference type="EMBL" id="PXF41694.1"/>
    </source>
</evidence>
<feature type="region of interest" description="Disordered" evidence="1">
    <location>
        <begin position="116"/>
        <end position="136"/>
    </location>
</feature>
<feature type="compositionally biased region" description="Basic residues" evidence="1">
    <location>
        <begin position="54"/>
        <end position="64"/>
    </location>
</feature>
<feature type="region of interest" description="Disordered" evidence="1">
    <location>
        <begin position="34"/>
        <end position="95"/>
    </location>
</feature>
<feature type="compositionally biased region" description="Polar residues" evidence="1">
    <location>
        <begin position="581"/>
        <end position="592"/>
    </location>
</feature>